<evidence type="ECO:0000313" key="2">
    <source>
        <dbReference type="Proteomes" id="UP000078454"/>
    </source>
</evidence>
<keyword evidence="2" id="KW-1185">Reference proteome</keyword>
<protein>
    <recommendedName>
        <fullName evidence="3">DUF3139 domain-containing protein</fullName>
    </recommendedName>
</protein>
<gene>
    <name evidence="1" type="ORF">A8708_21705</name>
</gene>
<proteinExistence type="predicted"/>
<reference evidence="1 2" key="1">
    <citation type="submission" date="2016-05" db="EMBL/GenBank/DDBJ databases">
        <title>Paenibacillus sp. 1ZS3-15 nov., isolated from the rhizosphere soil.</title>
        <authorList>
            <person name="Zhang X.X."/>
            <person name="Zhang J."/>
        </authorList>
    </citation>
    <scope>NUCLEOTIDE SEQUENCE [LARGE SCALE GENOMIC DNA]</scope>
    <source>
        <strain evidence="1 2">1ZS3-15</strain>
    </source>
</reference>
<evidence type="ECO:0000313" key="1">
    <source>
        <dbReference type="EMBL" id="OAS17391.1"/>
    </source>
</evidence>
<comment type="caution">
    <text evidence="1">The sequence shown here is derived from an EMBL/GenBank/DDBJ whole genome shotgun (WGS) entry which is preliminary data.</text>
</comment>
<dbReference type="Proteomes" id="UP000078454">
    <property type="component" value="Unassembled WGS sequence"/>
</dbReference>
<name>A0A198A8J2_9BACL</name>
<dbReference type="EMBL" id="LYPB01000072">
    <property type="protein sequence ID" value="OAS17391.1"/>
    <property type="molecule type" value="Genomic_DNA"/>
</dbReference>
<dbReference type="AlphaFoldDB" id="A0A198A8J2"/>
<evidence type="ECO:0008006" key="3">
    <source>
        <dbReference type="Google" id="ProtNLM"/>
    </source>
</evidence>
<dbReference type="RefSeq" id="WP_068665839.1">
    <property type="nucleotide sequence ID" value="NZ_LYPB01000072.1"/>
</dbReference>
<organism evidence="1 2">
    <name type="scientific">Paenibacillus oryzisoli</name>
    <dbReference type="NCBI Taxonomy" id="1850517"/>
    <lineage>
        <taxon>Bacteria</taxon>
        <taxon>Bacillati</taxon>
        <taxon>Bacillota</taxon>
        <taxon>Bacilli</taxon>
        <taxon>Bacillales</taxon>
        <taxon>Paenibacillaceae</taxon>
        <taxon>Paenibacillus</taxon>
    </lineage>
</organism>
<sequence length="116" mass="13322">MSKTMKTLMILILVLLLIILLPILSYKLYGHLSYKLDKKKGKTAVEEYFNKLKCSYTIEDIYEYHIGSWIAGYTNGVFYEVKGCDGEQYRVFLNTGTRDLILNGPNNSATVIKKIK</sequence>
<accession>A0A198A8J2</accession>